<dbReference type="InterPro" id="IPR014729">
    <property type="entry name" value="Rossmann-like_a/b/a_fold"/>
</dbReference>
<dbReference type="InterPro" id="IPR002300">
    <property type="entry name" value="aa-tRNA-synth_Ia"/>
</dbReference>
<evidence type="ECO:0000256" key="6">
    <source>
        <dbReference type="ARBA" id="ARBA00022917"/>
    </source>
</evidence>
<comment type="similarity">
    <text evidence="1">Belongs to the class-I aminoacyl-tRNA synthetase family.</text>
</comment>
<dbReference type="EMBL" id="JANBUO010003993">
    <property type="protein sequence ID" value="KAJ2788798.1"/>
    <property type="molecule type" value="Genomic_DNA"/>
</dbReference>
<evidence type="ECO:0000259" key="8">
    <source>
        <dbReference type="Pfam" id="PF00133"/>
    </source>
</evidence>
<dbReference type="GO" id="GO:0006429">
    <property type="term" value="P:leucyl-tRNA aminoacylation"/>
    <property type="evidence" value="ECO:0007669"/>
    <property type="project" value="InterPro"/>
</dbReference>
<dbReference type="PRINTS" id="PR00985">
    <property type="entry name" value="TRNASYNTHLEU"/>
</dbReference>
<sequence>MRGKHVIHPMGWDAFGLPAENAAIERGIAPDQWTRSNIAKMKEQLSSILTDFDWNRELATCDPDYYKWTQHIFLRLFSHDMVYQKEAMVNWDPVDQTVLANEQVDKDGRSWRSGAVVEQRKLKQWFARISAYAQDLLDDLDALDWPEHVKSMQANWIGRSEGAEFDFYLDPSTTPDEVDVTSVSVFTSRPDTL</sequence>
<evidence type="ECO:0000313" key="9">
    <source>
        <dbReference type="EMBL" id="KAJ2788798.1"/>
    </source>
</evidence>
<dbReference type="Pfam" id="PF00133">
    <property type="entry name" value="tRNA-synt_1"/>
    <property type="match status" value="1"/>
</dbReference>
<dbReference type="InterPro" id="IPR002302">
    <property type="entry name" value="Leu-tRNA-ligase"/>
</dbReference>
<dbReference type="Gene3D" id="3.40.50.620">
    <property type="entry name" value="HUPs"/>
    <property type="match status" value="1"/>
</dbReference>
<dbReference type="SUPFAM" id="SSF52374">
    <property type="entry name" value="Nucleotidylyl transferase"/>
    <property type="match status" value="1"/>
</dbReference>
<keyword evidence="5" id="KW-0067">ATP-binding</keyword>
<protein>
    <recommendedName>
        <fullName evidence="2">leucine--tRNA ligase</fullName>
        <ecNumber evidence="2">6.1.1.4</ecNumber>
    </recommendedName>
</protein>
<dbReference type="AlphaFoldDB" id="A0A9W8HP45"/>
<evidence type="ECO:0000313" key="10">
    <source>
        <dbReference type="Proteomes" id="UP001140094"/>
    </source>
</evidence>
<dbReference type="Proteomes" id="UP001140094">
    <property type="component" value="Unassembled WGS sequence"/>
</dbReference>
<evidence type="ECO:0000256" key="3">
    <source>
        <dbReference type="ARBA" id="ARBA00022598"/>
    </source>
</evidence>
<evidence type="ECO:0000256" key="7">
    <source>
        <dbReference type="ARBA" id="ARBA00023146"/>
    </source>
</evidence>
<evidence type="ECO:0000256" key="5">
    <source>
        <dbReference type="ARBA" id="ARBA00022840"/>
    </source>
</evidence>
<feature type="domain" description="Aminoacyl-tRNA synthetase class Ia" evidence="8">
    <location>
        <begin position="2"/>
        <end position="157"/>
    </location>
</feature>
<reference evidence="9" key="1">
    <citation type="submission" date="2022-07" db="EMBL/GenBank/DDBJ databases">
        <title>Phylogenomic reconstructions and comparative analyses of Kickxellomycotina fungi.</title>
        <authorList>
            <person name="Reynolds N.K."/>
            <person name="Stajich J.E."/>
            <person name="Barry K."/>
            <person name="Grigoriev I.V."/>
            <person name="Crous P."/>
            <person name="Smith M.E."/>
        </authorList>
    </citation>
    <scope>NUCLEOTIDE SEQUENCE</scope>
    <source>
        <strain evidence="9">NRRL 1565</strain>
    </source>
</reference>
<dbReference type="GO" id="GO:0004823">
    <property type="term" value="F:leucine-tRNA ligase activity"/>
    <property type="evidence" value="ECO:0007669"/>
    <property type="project" value="UniProtKB-EC"/>
</dbReference>
<dbReference type="GO" id="GO:0032543">
    <property type="term" value="P:mitochondrial translation"/>
    <property type="evidence" value="ECO:0007669"/>
    <property type="project" value="TreeGrafter"/>
</dbReference>
<evidence type="ECO:0000256" key="2">
    <source>
        <dbReference type="ARBA" id="ARBA00013164"/>
    </source>
</evidence>
<keyword evidence="10" id="KW-1185">Reference proteome</keyword>
<dbReference type="PANTHER" id="PTHR43740:SF2">
    <property type="entry name" value="LEUCINE--TRNA LIGASE, MITOCHONDRIAL"/>
    <property type="match status" value="1"/>
</dbReference>
<dbReference type="OrthoDB" id="15954at2759"/>
<keyword evidence="6" id="KW-0648">Protein biosynthesis</keyword>
<keyword evidence="4" id="KW-0547">Nucleotide-binding</keyword>
<comment type="caution">
    <text evidence="9">The sequence shown here is derived from an EMBL/GenBank/DDBJ whole genome shotgun (WGS) entry which is preliminary data.</text>
</comment>
<keyword evidence="3 9" id="KW-0436">Ligase</keyword>
<dbReference type="GO" id="GO:0005524">
    <property type="term" value="F:ATP binding"/>
    <property type="evidence" value="ECO:0007669"/>
    <property type="project" value="UniProtKB-KW"/>
</dbReference>
<organism evidence="9 10">
    <name type="scientific">Coemansia guatemalensis</name>
    <dbReference type="NCBI Taxonomy" id="2761395"/>
    <lineage>
        <taxon>Eukaryota</taxon>
        <taxon>Fungi</taxon>
        <taxon>Fungi incertae sedis</taxon>
        <taxon>Zoopagomycota</taxon>
        <taxon>Kickxellomycotina</taxon>
        <taxon>Kickxellomycetes</taxon>
        <taxon>Kickxellales</taxon>
        <taxon>Kickxellaceae</taxon>
        <taxon>Coemansia</taxon>
    </lineage>
</organism>
<dbReference type="PANTHER" id="PTHR43740">
    <property type="entry name" value="LEUCYL-TRNA SYNTHETASE"/>
    <property type="match status" value="1"/>
</dbReference>
<proteinExistence type="inferred from homology"/>
<keyword evidence="7" id="KW-0030">Aminoacyl-tRNA synthetase</keyword>
<feature type="non-terminal residue" evidence="9">
    <location>
        <position position="193"/>
    </location>
</feature>
<gene>
    <name evidence="9" type="primary">NAM2_3</name>
    <name evidence="9" type="ORF">H4R20_007301</name>
</gene>
<evidence type="ECO:0000256" key="4">
    <source>
        <dbReference type="ARBA" id="ARBA00022741"/>
    </source>
</evidence>
<evidence type="ECO:0000256" key="1">
    <source>
        <dbReference type="ARBA" id="ARBA00005594"/>
    </source>
</evidence>
<accession>A0A9W8HP45</accession>
<dbReference type="EC" id="6.1.1.4" evidence="2"/>
<name>A0A9W8HP45_9FUNG</name>
<dbReference type="GO" id="GO:0005739">
    <property type="term" value="C:mitochondrion"/>
    <property type="evidence" value="ECO:0007669"/>
    <property type="project" value="TreeGrafter"/>
</dbReference>